<evidence type="ECO:0000256" key="5">
    <source>
        <dbReference type="ARBA" id="ARBA00022741"/>
    </source>
</evidence>
<dbReference type="GO" id="GO:0004550">
    <property type="term" value="F:nucleoside diphosphate kinase activity"/>
    <property type="evidence" value="ECO:0007669"/>
    <property type="project" value="UniProtKB-EC"/>
</dbReference>
<evidence type="ECO:0000256" key="4">
    <source>
        <dbReference type="ARBA" id="ARBA00022723"/>
    </source>
</evidence>
<keyword evidence="3 12" id="KW-0808">Transferase</keyword>
<dbReference type="AlphaFoldDB" id="A0A7R8YRR8"/>
<dbReference type="Gene3D" id="3.30.70.141">
    <property type="entry name" value="Nucleoside diphosphate kinase-like domain"/>
    <property type="match status" value="1"/>
</dbReference>
<evidence type="ECO:0000256" key="6">
    <source>
        <dbReference type="ARBA" id="ARBA00022777"/>
    </source>
</evidence>
<feature type="binding site" evidence="10">
    <location>
        <position position="94"/>
    </location>
    <ligand>
        <name>ATP</name>
        <dbReference type="ChEBI" id="CHEBI:30616"/>
    </ligand>
</feature>
<evidence type="ECO:0000256" key="7">
    <source>
        <dbReference type="ARBA" id="ARBA00022840"/>
    </source>
</evidence>
<evidence type="ECO:0000256" key="9">
    <source>
        <dbReference type="ARBA" id="ARBA00023080"/>
    </source>
</evidence>
<evidence type="ECO:0000256" key="10">
    <source>
        <dbReference type="PROSITE-ProRule" id="PRU00706"/>
    </source>
</evidence>
<keyword evidence="2" id="KW-0963">Cytoplasm</keyword>
<dbReference type="Pfam" id="PF00334">
    <property type="entry name" value="NDK"/>
    <property type="match status" value="1"/>
</dbReference>
<dbReference type="PRINTS" id="PR01243">
    <property type="entry name" value="NUCDPKINASE"/>
</dbReference>
<evidence type="ECO:0000256" key="3">
    <source>
        <dbReference type="ARBA" id="ARBA00022679"/>
    </source>
</evidence>
<evidence type="ECO:0000256" key="8">
    <source>
        <dbReference type="ARBA" id="ARBA00022842"/>
    </source>
</evidence>
<comment type="similarity">
    <text evidence="1 10 11">Belongs to the NDK family.</text>
</comment>
<dbReference type="InterPro" id="IPR001564">
    <property type="entry name" value="Nucleoside_diP_kinase"/>
</dbReference>
<dbReference type="PROSITE" id="PS51374">
    <property type="entry name" value="NDPK_LIKE"/>
    <property type="match status" value="1"/>
</dbReference>
<dbReference type="PROSITE" id="PS00469">
    <property type="entry name" value="NDPK"/>
    <property type="match status" value="1"/>
</dbReference>
<dbReference type="InterPro" id="IPR034907">
    <property type="entry name" value="NDK-like_dom"/>
</dbReference>
<feature type="binding site" evidence="10">
    <location>
        <position position="60"/>
    </location>
    <ligand>
        <name>ATP</name>
        <dbReference type="ChEBI" id="CHEBI:30616"/>
    </ligand>
</feature>
<evidence type="ECO:0000256" key="1">
    <source>
        <dbReference type="ARBA" id="ARBA00008142"/>
    </source>
</evidence>
<reference evidence="14 15" key="1">
    <citation type="submission" date="2020-11" db="EMBL/GenBank/DDBJ databases">
        <authorList>
            <person name="Wallbank WR R."/>
            <person name="Pardo Diaz C."/>
            <person name="Kozak K."/>
            <person name="Martin S."/>
            <person name="Jiggins C."/>
            <person name="Moest M."/>
            <person name="Warren A I."/>
            <person name="Generalovic N T."/>
            <person name="Byers J.R.P. K."/>
            <person name="Montejo-Kovacevich G."/>
            <person name="Yen C E."/>
        </authorList>
    </citation>
    <scope>NUCLEOTIDE SEQUENCE [LARGE SCALE GENOMIC DNA]</scope>
</reference>
<dbReference type="EMBL" id="LR899010">
    <property type="protein sequence ID" value="CAD7081795.1"/>
    <property type="molecule type" value="Genomic_DNA"/>
</dbReference>
<keyword evidence="4" id="KW-0479">Metal-binding</keyword>
<sequence>MNKLQITLAVIKPHVVKNLFALESIQKRIECEFEVVGIREVVISREMAERFYAEHRSKFFYNRLLSFITSGPSVALILAAENAVSKWRQIMGPTKVYKTIYSEPDTIRGQFGLSDTRNACHGSDAMESALNEINVFFPDFDFEEWRKNHPTL</sequence>
<dbReference type="GO" id="GO:0046872">
    <property type="term" value="F:metal ion binding"/>
    <property type="evidence" value="ECO:0007669"/>
    <property type="project" value="UniProtKB-KW"/>
</dbReference>
<keyword evidence="7 12" id="KW-0067">ATP-binding</keyword>
<dbReference type="OrthoDB" id="25346at2759"/>
<feature type="binding site" evidence="10">
    <location>
        <position position="108"/>
    </location>
    <ligand>
        <name>ATP</name>
        <dbReference type="ChEBI" id="CHEBI:30616"/>
    </ligand>
</feature>
<keyword evidence="6 12" id="KW-0418">Kinase</keyword>
<organism evidence="14 15">
    <name type="scientific">Hermetia illucens</name>
    <name type="common">Black soldier fly</name>
    <dbReference type="NCBI Taxonomy" id="343691"/>
    <lineage>
        <taxon>Eukaryota</taxon>
        <taxon>Metazoa</taxon>
        <taxon>Ecdysozoa</taxon>
        <taxon>Arthropoda</taxon>
        <taxon>Hexapoda</taxon>
        <taxon>Insecta</taxon>
        <taxon>Pterygota</taxon>
        <taxon>Neoptera</taxon>
        <taxon>Endopterygota</taxon>
        <taxon>Diptera</taxon>
        <taxon>Brachycera</taxon>
        <taxon>Stratiomyomorpha</taxon>
        <taxon>Stratiomyidae</taxon>
        <taxon>Hermetiinae</taxon>
        <taxon>Hermetia</taxon>
    </lineage>
</organism>
<keyword evidence="9" id="KW-0546">Nucleotide metabolism</keyword>
<dbReference type="SMART" id="SM00562">
    <property type="entry name" value="NDK"/>
    <property type="match status" value="1"/>
</dbReference>
<keyword evidence="15" id="KW-1185">Reference proteome</keyword>
<keyword evidence="8" id="KW-0460">Magnesium</keyword>
<keyword evidence="5 12" id="KW-0547">Nucleotide-binding</keyword>
<comment type="catalytic activity">
    <reaction evidence="12">
        <text>a 2'-deoxyribonucleoside 5'-diphosphate + ATP = a 2'-deoxyribonucleoside 5'-triphosphate + ADP</text>
        <dbReference type="Rhea" id="RHEA:44640"/>
        <dbReference type="ChEBI" id="CHEBI:30616"/>
        <dbReference type="ChEBI" id="CHEBI:61560"/>
        <dbReference type="ChEBI" id="CHEBI:73316"/>
        <dbReference type="ChEBI" id="CHEBI:456216"/>
        <dbReference type="EC" id="2.7.4.6"/>
    </reaction>
</comment>
<dbReference type="InterPro" id="IPR036850">
    <property type="entry name" value="NDK-like_dom_sf"/>
</dbReference>
<dbReference type="InParanoid" id="A0A7R8YRR8"/>
<dbReference type="EC" id="2.7.4.6" evidence="12"/>
<dbReference type="GO" id="GO:0005524">
    <property type="term" value="F:ATP binding"/>
    <property type="evidence" value="ECO:0007669"/>
    <property type="project" value="UniProtKB-KW"/>
</dbReference>
<feature type="binding site" evidence="10">
    <location>
        <position position="118"/>
    </location>
    <ligand>
        <name>ATP</name>
        <dbReference type="ChEBI" id="CHEBI:30616"/>
    </ligand>
</feature>
<evidence type="ECO:0000259" key="13">
    <source>
        <dbReference type="SMART" id="SM00562"/>
    </source>
</evidence>
<proteinExistence type="inferred from homology"/>
<evidence type="ECO:0000256" key="11">
    <source>
        <dbReference type="RuleBase" id="RU004011"/>
    </source>
</evidence>
<dbReference type="GO" id="GO:0006183">
    <property type="term" value="P:GTP biosynthetic process"/>
    <property type="evidence" value="ECO:0007669"/>
    <property type="project" value="InterPro"/>
</dbReference>
<protein>
    <recommendedName>
        <fullName evidence="12">Nucleoside diphosphate kinase</fullName>
        <ecNumber evidence="12">2.7.4.6</ecNumber>
    </recommendedName>
</protein>
<dbReference type="SUPFAM" id="SSF54919">
    <property type="entry name" value="Nucleoside diphosphate kinase, NDK"/>
    <property type="match status" value="1"/>
</dbReference>
<evidence type="ECO:0000256" key="2">
    <source>
        <dbReference type="ARBA" id="ARBA00022490"/>
    </source>
</evidence>
<feature type="domain" description="Nucleoside diphosphate kinase-like" evidence="13">
    <location>
        <begin position="4"/>
        <end position="144"/>
    </location>
</feature>
<feature type="active site" description="Pros-phosphohistidine intermediate" evidence="10">
    <location>
        <position position="121"/>
    </location>
</feature>
<evidence type="ECO:0000313" key="14">
    <source>
        <dbReference type="EMBL" id="CAD7081795.1"/>
    </source>
</evidence>
<gene>
    <name evidence="14" type="ORF">HERILL_LOCUS4885</name>
</gene>
<dbReference type="GO" id="GO:0006241">
    <property type="term" value="P:CTP biosynthetic process"/>
    <property type="evidence" value="ECO:0007669"/>
    <property type="project" value="InterPro"/>
</dbReference>
<feature type="binding site" evidence="10">
    <location>
        <position position="12"/>
    </location>
    <ligand>
        <name>ATP</name>
        <dbReference type="ChEBI" id="CHEBI:30616"/>
    </ligand>
</feature>
<dbReference type="Proteomes" id="UP000594454">
    <property type="component" value="Chromosome 2"/>
</dbReference>
<accession>A0A7R8YRR8</accession>
<dbReference type="GO" id="GO:0006228">
    <property type="term" value="P:UTP biosynthetic process"/>
    <property type="evidence" value="ECO:0007669"/>
    <property type="project" value="InterPro"/>
</dbReference>
<dbReference type="PANTHER" id="PTHR46161">
    <property type="entry name" value="NUCLEOSIDE DIPHOSPHATE KINASE"/>
    <property type="match status" value="1"/>
</dbReference>
<feature type="binding site" evidence="10">
    <location>
        <position position="88"/>
    </location>
    <ligand>
        <name>ATP</name>
        <dbReference type="ChEBI" id="CHEBI:30616"/>
    </ligand>
</feature>
<dbReference type="InterPro" id="IPR023005">
    <property type="entry name" value="Nucleoside_diP_kinase_AS"/>
</dbReference>
<evidence type="ECO:0000256" key="12">
    <source>
        <dbReference type="RuleBase" id="RU004013"/>
    </source>
</evidence>
<dbReference type="FunCoup" id="A0A7R8YRR8">
    <property type="interactions" value="1839"/>
</dbReference>
<dbReference type="PANTHER" id="PTHR46161:SF3">
    <property type="entry name" value="NUCLEOSIDE DIPHOSPHATE KINASE DDB_G0292928-RELATED"/>
    <property type="match status" value="1"/>
</dbReference>
<name>A0A7R8YRR8_HERIL</name>
<evidence type="ECO:0000313" key="15">
    <source>
        <dbReference type="Proteomes" id="UP000594454"/>
    </source>
</evidence>